<feature type="transmembrane region" description="Helical" evidence="8">
    <location>
        <begin position="88"/>
        <end position="105"/>
    </location>
</feature>
<dbReference type="InterPro" id="IPR008506">
    <property type="entry name" value="SND2/TMEM208"/>
</dbReference>
<dbReference type="GO" id="GO:0005789">
    <property type="term" value="C:endoplasmic reticulum membrane"/>
    <property type="evidence" value="ECO:0007669"/>
    <property type="project" value="UniProtKB-SubCell"/>
</dbReference>
<feature type="region of interest" description="Disordered" evidence="7">
    <location>
        <begin position="143"/>
        <end position="164"/>
    </location>
</feature>
<gene>
    <name evidence="9" type="ORF">K470DRAFT_272797</name>
</gene>
<dbReference type="Proteomes" id="UP000799421">
    <property type="component" value="Unassembled WGS sequence"/>
</dbReference>
<evidence type="ECO:0000256" key="8">
    <source>
        <dbReference type="SAM" id="Phobius"/>
    </source>
</evidence>
<protein>
    <recommendedName>
        <fullName evidence="11">DUF788-domain-containing protein</fullName>
    </recommendedName>
</protein>
<keyword evidence="3 8" id="KW-0812">Transmembrane</keyword>
<keyword evidence="5 8" id="KW-1133">Transmembrane helix</keyword>
<evidence type="ECO:0000256" key="2">
    <source>
        <dbReference type="ARBA" id="ARBA00009950"/>
    </source>
</evidence>
<reference evidence="9" key="1">
    <citation type="journal article" date="2020" name="Stud. Mycol.">
        <title>101 Dothideomycetes genomes: a test case for predicting lifestyles and emergence of pathogens.</title>
        <authorList>
            <person name="Haridas S."/>
            <person name="Albert R."/>
            <person name="Binder M."/>
            <person name="Bloem J."/>
            <person name="Labutti K."/>
            <person name="Salamov A."/>
            <person name="Andreopoulos B."/>
            <person name="Baker S."/>
            <person name="Barry K."/>
            <person name="Bills G."/>
            <person name="Bluhm B."/>
            <person name="Cannon C."/>
            <person name="Castanera R."/>
            <person name="Culley D."/>
            <person name="Daum C."/>
            <person name="Ezra D."/>
            <person name="Gonzalez J."/>
            <person name="Henrissat B."/>
            <person name="Kuo A."/>
            <person name="Liang C."/>
            <person name="Lipzen A."/>
            <person name="Lutzoni F."/>
            <person name="Magnuson J."/>
            <person name="Mondo S."/>
            <person name="Nolan M."/>
            <person name="Ohm R."/>
            <person name="Pangilinan J."/>
            <person name="Park H.-J."/>
            <person name="Ramirez L."/>
            <person name="Alfaro M."/>
            <person name="Sun H."/>
            <person name="Tritt A."/>
            <person name="Yoshinaga Y."/>
            <person name="Zwiers L.-H."/>
            <person name="Turgeon B."/>
            <person name="Goodwin S."/>
            <person name="Spatafora J."/>
            <person name="Crous P."/>
            <person name="Grigoriev I."/>
        </authorList>
    </citation>
    <scope>NUCLEOTIDE SEQUENCE</scope>
    <source>
        <strain evidence="9">CBS 480.64</strain>
    </source>
</reference>
<dbReference type="OrthoDB" id="10012212at2759"/>
<evidence type="ECO:0000313" key="10">
    <source>
        <dbReference type="Proteomes" id="UP000799421"/>
    </source>
</evidence>
<evidence type="ECO:0000313" key="9">
    <source>
        <dbReference type="EMBL" id="KAF2858004.1"/>
    </source>
</evidence>
<name>A0A6A7BS01_9PEZI</name>
<dbReference type="GO" id="GO:0005773">
    <property type="term" value="C:vacuole"/>
    <property type="evidence" value="ECO:0007669"/>
    <property type="project" value="GOC"/>
</dbReference>
<evidence type="ECO:0000256" key="3">
    <source>
        <dbReference type="ARBA" id="ARBA00022692"/>
    </source>
</evidence>
<accession>A0A6A7BS01</accession>
<comment type="similarity">
    <text evidence="2">Belongs to the TMEM208 family.</text>
</comment>
<evidence type="ECO:0000256" key="4">
    <source>
        <dbReference type="ARBA" id="ARBA00022824"/>
    </source>
</evidence>
<evidence type="ECO:0000256" key="1">
    <source>
        <dbReference type="ARBA" id="ARBA00004477"/>
    </source>
</evidence>
<dbReference type="PANTHER" id="PTHR13505">
    <property type="entry name" value="TRANSMEMBRANE PROTEIN 208"/>
    <property type="match status" value="1"/>
</dbReference>
<evidence type="ECO:0000256" key="6">
    <source>
        <dbReference type="ARBA" id="ARBA00023136"/>
    </source>
</evidence>
<dbReference type="PANTHER" id="PTHR13505:SF7">
    <property type="entry name" value="TRANSMEMBRANE PROTEIN 208"/>
    <property type="match status" value="1"/>
</dbReference>
<dbReference type="GO" id="GO:0006624">
    <property type="term" value="P:vacuolar protein processing"/>
    <property type="evidence" value="ECO:0007669"/>
    <property type="project" value="TreeGrafter"/>
</dbReference>
<dbReference type="EMBL" id="MU006020">
    <property type="protein sequence ID" value="KAF2858004.1"/>
    <property type="molecule type" value="Genomic_DNA"/>
</dbReference>
<comment type="subcellular location">
    <subcellularLocation>
        <location evidence="1">Endoplasmic reticulum membrane</location>
        <topology evidence="1">Multi-pass membrane protein</topology>
    </subcellularLocation>
</comment>
<feature type="transmembrane region" description="Helical" evidence="8">
    <location>
        <begin position="20"/>
        <end position="37"/>
    </location>
</feature>
<organism evidence="9 10">
    <name type="scientific">Piedraia hortae CBS 480.64</name>
    <dbReference type="NCBI Taxonomy" id="1314780"/>
    <lineage>
        <taxon>Eukaryota</taxon>
        <taxon>Fungi</taxon>
        <taxon>Dikarya</taxon>
        <taxon>Ascomycota</taxon>
        <taxon>Pezizomycotina</taxon>
        <taxon>Dothideomycetes</taxon>
        <taxon>Dothideomycetidae</taxon>
        <taxon>Capnodiales</taxon>
        <taxon>Piedraiaceae</taxon>
        <taxon>Piedraia</taxon>
    </lineage>
</organism>
<evidence type="ECO:0008006" key="11">
    <source>
        <dbReference type="Google" id="ProtNLM"/>
    </source>
</evidence>
<evidence type="ECO:0000256" key="5">
    <source>
        <dbReference type="ARBA" id="ARBA00022989"/>
    </source>
</evidence>
<feature type="compositionally biased region" description="Basic and acidic residues" evidence="7">
    <location>
        <begin position="145"/>
        <end position="157"/>
    </location>
</feature>
<keyword evidence="4" id="KW-0256">Endoplasmic reticulum</keyword>
<keyword evidence="10" id="KW-1185">Reference proteome</keyword>
<evidence type="ECO:0000256" key="7">
    <source>
        <dbReference type="SAM" id="MobiDB-lite"/>
    </source>
</evidence>
<proteinExistence type="inferred from homology"/>
<keyword evidence="6 8" id="KW-0472">Membrane</keyword>
<sequence length="164" mass="18431">MAQKAAKSQAARNSATLNRTHLISLAIYTLFFLTHTLHFPRSLPKFITLTLPSLIIELLLERTGRPSYTPTGVAHPGADLEAKGLTEWMWDVLYWTWGVVVLVIVAGDWAWWFYVVVPVYTAYLGFAAYKGVRKGFGDLTGGAEGRSKRQMKMERRGGQKVVRT</sequence>
<dbReference type="Pfam" id="PF05620">
    <property type="entry name" value="TMEM208_SND2"/>
    <property type="match status" value="1"/>
</dbReference>
<dbReference type="AlphaFoldDB" id="A0A6A7BS01"/>